<evidence type="ECO:0000313" key="5">
    <source>
        <dbReference type="EMBL" id="ETO12847.1"/>
    </source>
</evidence>
<comment type="caution">
    <text evidence="5">The sequence shown here is derived from an EMBL/GenBank/DDBJ whole genome shotgun (WGS) entry which is preliminary data.</text>
</comment>
<feature type="transmembrane region" description="Helical" evidence="3">
    <location>
        <begin position="344"/>
        <end position="365"/>
    </location>
</feature>
<feature type="binding site" evidence="2">
    <location>
        <position position="73"/>
    </location>
    <ligand>
        <name>Zn(2+)</name>
        <dbReference type="ChEBI" id="CHEBI:29105"/>
        <note>catalytic</note>
    </ligand>
</feature>
<feature type="active site" description="Proton donor" evidence="1">
    <location>
        <position position="138"/>
    </location>
</feature>
<organism evidence="5 6">
    <name type="scientific">Reticulomyxa filosa</name>
    <dbReference type="NCBI Taxonomy" id="46433"/>
    <lineage>
        <taxon>Eukaryota</taxon>
        <taxon>Sar</taxon>
        <taxon>Rhizaria</taxon>
        <taxon>Retaria</taxon>
        <taxon>Foraminifera</taxon>
        <taxon>Monothalamids</taxon>
        <taxon>Reticulomyxidae</taxon>
        <taxon>Reticulomyxa</taxon>
    </lineage>
</organism>
<dbReference type="InterPro" id="IPR034015">
    <property type="entry name" value="M1_LTA4H"/>
</dbReference>
<name>X6MHF0_RETFI</name>
<dbReference type="PANTHER" id="PTHR45726">
    <property type="entry name" value="LEUKOTRIENE A-4 HYDROLASE"/>
    <property type="match status" value="1"/>
</dbReference>
<proteinExistence type="predicted"/>
<feature type="domain" description="Peptidase M1 membrane alanine aminopeptidase" evidence="4">
    <location>
        <begin position="64"/>
        <end position="170"/>
    </location>
</feature>
<keyword evidence="3" id="KW-0472">Membrane</keyword>
<feature type="active site" description="Proton acceptor" evidence="1">
    <location>
        <position position="27"/>
    </location>
</feature>
<dbReference type="InterPro" id="IPR027268">
    <property type="entry name" value="Peptidase_M4/M1_CTD_sf"/>
</dbReference>
<feature type="binding site" evidence="2">
    <location>
        <position position="26"/>
    </location>
    <ligand>
        <name>Zn(2+)</name>
        <dbReference type="ChEBI" id="CHEBI:29105"/>
        <note>catalytic</note>
    </ligand>
</feature>
<dbReference type="Gene3D" id="1.10.390.10">
    <property type="entry name" value="Neutral Protease Domain 2"/>
    <property type="match status" value="1"/>
</dbReference>
<accession>X6MHF0</accession>
<dbReference type="SUPFAM" id="SSF55486">
    <property type="entry name" value="Metalloproteases ('zincins'), catalytic domain"/>
    <property type="match status" value="2"/>
</dbReference>
<sequence>MENPNLTFVTPTLLAGDRSLESVVAHEIAHSWTGNLVSVCHSFFFFFLKKKKRGKRKGGEKKKNDWEHFWLNEGWTVFIECKILQRILGDDFWALKVANGIRDLEIDVKHFGEEHQFTKLNLSLVGIDPDDAFSSVPYEKGAAFLRYLENTVGGPDVFEPFARDYFQAFKVLFVGFFCSLFFAKKKKNKTSNCSMYMKNFDVTKLDTIDWKKWLHSTGMPPLEPIESKLKKIVKELVQKWEQSDFVPDPQECRTWYVQQWEMFLDDLLIEFEKKIQNAKDALVVKEQLRGKLEKITVAYKFAEVLLCFCFILFCYDLIFFFFFLTLYTTGCMKQTSNAELKFRWNLVCSIYVCVGYDVQFFYFFWAML</sequence>
<evidence type="ECO:0000313" key="6">
    <source>
        <dbReference type="Proteomes" id="UP000023152"/>
    </source>
</evidence>
<keyword evidence="2" id="KW-0479">Metal-binding</keyword>
<dbReference type="AlphaFoldDB" id="X6MHF0"/>
<feature type="domain" description="Peptidase M1 membrane alanine aminopeptidase" evidence="4">
    <location>
        <begin position="1"/>
        <end position="41"/>
    </location>
</feature>
<evidence type="ECO:0000256" key="2">
    <source>
        <dbReference type="PIRSR" id="PIRSR634015-3"/>
    </source>
</evidence>
<keyword evidence="3" id="KW-0812">Transmembrane</keyword>
<evidence type="ECO:0000259" key="4">
    <source>
        <dbReference type="Pfam" id="PF01433"/>
    </source>
</evidence>
<feature type="transmembrane region" description="Helical" evidence="3">
    <location>
        <begin position="301"/>
        <end position="324"/>
    </location>
</feature>
<dbReference type="InterPro" id="IPR014782">
    <property type="entry name" value="Peptidase_M1_dom"/>
</dbReference>
<dbReference type="EMBL" id="ASPP01021022">
    <property type="protein sequence ID" value="ETO12847.1"/>
    <property type="molecule type" value="Genomic_DNA"/>
</dbReference>
<gene>
    <name evidence="5" type="ORF">RFI_24528</name>
</gene>
<comment type="cofactor">
    <cofactor evidence="2">
        <name>Zn(2+)</name>
        <dbReference type="ChEBI" id="CHEBI:29105"/>
    </cofactor>
    <text evidence="2">Binds 1 zinc ion per subunit.</text>
</comment>
<dbReference type="GO" id="GO:0008237">
    <property type="term" value="F:metallopeptidase activity"/>
    <property type="evidence" value="ECO:0007669"/>
    <property type="project" value="InterPro"/>
</dbReference>
<dbReference type="PANTHER" id="PTHR45726:SF3">
    <property type="entry name" value="LEUKOTRIENE A-4 HYDROLASE"/>
    <property type="match status" value="1"/>
</dbReference>
<dbReference type="Pfam" id="PF01433">
    <property type="entry name" value="Peptidase_M1"/>
    <property type="match status" value="2"/>
</dbReference>
<evidence type="ECO:0000256" key="1">
    <source>
        <dbReference type="PIRSR" id="PIRSR634015-1"/>
    </source>
</evidence>
<keyword evidence="2" id="KW-0862">Zinc</keyword>
<dbReference type="GO" id="GO:0008270">
    <property type="term" value="F:zinc ion binding"/>
    <property type="evidence" value="ECO:0007669"/>
    <property type="project" value="InterPro"/>
</dbReference>
<dbReference type="OrthoDB" id="79562at2759"/>
<protein>
    <recommendedName>
        <fullName evidence="4">Peptidase M1 membrane alanine aminopeptidase domain-containing protein</fullName>
    </recommendedName>
</protein>
<feature type="binding site" evidence="2">
    <location>
        <position position="30"/>
    </location>
    <ligand>
        <name>Zn(2+)</name>
        <dbReference type="ChEBI" id="CHEBI:29105"/>
        <note>catalytic</note>
    </ligand>
</feature>
<dbReference type="Gene3D" id="3.30.2010.30">
    <property type="match status" value="1"/>
</dbReference>
<feature type="transmembrane region" description="Helical" evidence="3">
    <location>
        <begin position="165"/>
        <end position="183"/>
    </location>
</feature>
<reference evidence="5 6" key="1">
    <citation type="journal article" date="2013" name="Curr. Biol.">
        <title>The Genome of the Foraminiferan Reticulomyxa filosa.</title>
        <authorList>
            <person name="Glockner G."/>
            <person name="Hulsmann N."/>
            <person name="Schleicher M."/>
            <person name="Noegel A.A."/>
            <person name="Eichinger L."/>
            <person name="Gallinger C."/>
            <person name="Pawlowski J."/>
            <person name="Sierra R."/>
            <person name="Euteneuer U."/>
            <person name="Pillet L."/>
            <person name="Moustafa A."/>
            <person name="Platzer M."/>
            <person name="Groth M."/>
            <person name="Szafranski K."/>
            <person name="Schliwa M."/>
        </authorList>
    </citation>
    <scope>NUCLEOTIDE SEQUENCE [LARGE SCALE GENOMIC DNA]</scope>
</reference>
<dbReference type="GO" id="GO:0005829">
    <property type="term" value="C:cytosol"/>
    <property type="evidence" value="ECO:0007669"/>
    <property type="project" value="TreeGrafter"/>
</dbReference>
<keyword evidence="6" id="KW-1185">Reference proteome</keyword>
<keyword evidence="3" id="KW-1133">Transmembrane helix</keyword>
<dbReference type="Proteomes" id="UP000023152">
    <property type="component" value="Unassembled WGS sequence"/>
</dbReference>
<evidence type="ECO:0000256" key="3">
    <source>
        <dbReference type="SAM" id="Phobius"/>
    </source>
</evidence>